<evidence type="ECO:0000259" key="6">
    <source>
        <dbReference type="Pfam" id="PF20009"/>
    </source>
</evidence>
<dbReference type="InterPro" id="IPR033764">
    <property type="entry name" value="Sdr_B"/>
</dbReference>
<dbReference type="SUPFAM" id="SSF49313">
    <property type="entry name" value="Cadherin-like"/>
    <property type="match status" value="2"/>
</dbReference>
<keyword evidence="3" id="KW-0732">Signal</keyword>
<evidence type="ECO:0000259" key="5">
    <source>
        <dbReference type="Pfam" id="PF17210"/>
    </source>
</evidence>
<feature type="domain" description="GEVED" evidence="6">
    <location>
        <begin position="686"/>
        <end position="764"/>
    </location>
</feature>
<evidence type="ECO:0000256" key="2">
    <source>
        <dbReference type="ARBA" id="ARBA00022525"/>
    </source>
</evidence>
<feature type="domain" description="SD-repeat containing protein B" evidence="5">
    <location>
        <begin position="1172"/>
        <end position="1269"/>
    </location>
</feature>
<dbReference type="Proteomes" id="UP000534294">
    <property type="component" value="Unassembled WGS sequence"/>
</dbReference>
<accession>A0A7W8DR73</accession>
<dbReference type="SUPFAM" id="SSF63829">
    <property type="entry name" value="Calcium-dependent phosphotriesterase"/>
    <property type="match status" value="1"/>
</dbReference>
<dbReference type="GO" id="GO:0005576">
    <property type="term" value="C:extracellular region"/>
    <property type="evidence" value="ECO:0007669"/>
    <property type="project" value="UniProtKB-SubCell"/>
</dbReference>
<dbReference type="InterPro" id="IPR015943">
    <property type="entry name" value="WD40/YVTN_repeat-like_dom_sf"/>
</dbReference>
<keyword evidence="8" id="KW-1185">Reference proteome</keyword>
<reference evidence="7 8" key="1">
    <citation type="submission" date="2020-08" db="EMBL/GenBank/DDBJ databases">
        <title>Genomic Encyclopedia of Type Strains, Phase IV (KMG-IV): sequencing the most valuable type-strain genomes for metagenomic binning, comparative biology and taxonomic classification.</title>
        <authorList>
            <person name="Goeker M."/>
        </authorList>
    </citation>
    <scope>NUCLEOTIDE SEQUENCE [LARGE SCALE GENOMIC DNA]</scope>
    <source>
        <strain evidence="7 8">DSM 12251</strain>
    </source>
</reference>
<dbReference type="Gene3D" id="2.60.40.10">
    <property type="entry name" value="Immunoglobulins"/>
    <property type="match status" value="9"/>
</dbReference>
<evidence type="ECO:0000256" key="3">
    <source>
        <dbReference type="ARBA" id="ARBA00022729"/>
    </source>
</evidence>
<feature type="domain" description="GEVED" evidence="6">
    <location>
        <begin position="2783"/>
        <end position="2861"/>
    </location>
</feature>
<feature type="domain" description="GEVED" evidence="6">
    <location>
        <begin position="2620"/>
        <end position="2699"/>
    </location>
</feature>
<feature type="domain" description="GEVED" evidence="6">
    <location>
        <begin position="2294"/>
        <end position="2371"/>
    </location>
</feature>
<dbReference type="PANTHER" id="PTHR23303">
    <property type="entry name" value="CARBOXYPEPTIDASE REGULATORY REGION-CONTAINING"/>
    <property type="match status" value="1"/>
</dbReference>
<proteinExistence type="predicted"/>
<feature type="domain" description="GEVED" evidence="6">
    <location>
        <begin position="2129"/>
        <end position="2210"/>
    </location>
</feature>
<feature type="domain" description="GEVED" evidence="6">
    <location>
        <begin position="1966"/>
        <end position="2042"/>
    </location>
</feature>
<feature type="domain" description="GEVED" evidence="6">
    <location>
        <begin position="95"/>
        <end position="173"/>
    </location>
</feature>
<feature type="domain" description="GEVED" evidence="6">
    <location>
        <begin position="1478"/>
        <end position="1555"/>
    </location>
</feature>
<dbReference type="InterPro" id="IPR045474">
    <property type="entry name" value="GEVED"/>
</dbReference>
<evidence type="ECO:0000313" key="8">
    <source>
        <dbReference type="Proteomes" id="UP000534294"/>
    </source>
</evidence>
<dbReference type="InterPro" id="IPR015919">
    <property type="entry name" value="Cadherin-like_sf"/>
</dbReference>
<feature type="domain" description="SD-repeat containing protein B" evidence="5">
    <location>
        <begin position="3380"/>
        <end position="3482"/>
    </location>
</feature>
<dbReference type="SUPFAM" id="SSF117074">
    <property type="entry name" value="Hypothetical protein PA1324"/>
    <property type="match status" value="4"/>
</dbReference>
<comment type="subcellular location">
    <subcellularLocation>
        <location evidence="1">Secreted</location>
    </subcellularLocation>
</comment>
<feature type="domain" description="GEVED" evidence="6">
    <location>
        <begin position="2457"/>
        <end position="2537"/>
    </location>
</feature>
<dbReference type="EMBL" id="JACHIF010000009">
    <property type="protein sequence ID" value="MBB5039544.1"/>
    <property type="molecule type" value="Genomic_DNA"/>
</dbReference>
<feature type="region of interest" description="Disordered" evidence="4">
    <location>
        <begin position="848"/>
        <end position="876"/>
    </location>
</feature>
<dbReference type="GO" id="GO:0016020">
    <property type="term" value="C:membrane"/>
    <property type="evidence" value="ECO:0007669"/>
    <property type="project" value="InterPro"/>
</dbReference>
<organism evidence="7 8">
    <name type="scientific">Prosthecobacter dejongeii</name>
    <dbReference type="NCBI Taxonomy" id="48465"/>
    <lineage>
        <taxon>Bacteria</taxon>
        <taxon>Pseudomonadati</taxon>
        <taxon>Verrucomicrobiota</taxon>
        <taxon>Verrucomicrobiia</taxon>
        <taxon>Verrucomicrobiales</taxon>
        <taxon>Verrucomicrobiaceae</taxon>
        <taxon>Prosthecobacter</taxon>
    </lineage>
</organism>
<feature type="compositionally biased region" description="Polar residues" evidence="4">
    <location>
        <begin position="849"/>
        <end position="864"/>
    </location>
</feature>
<comment type="caution">
    <text evidence="7">The sequence shown here is derived from an EMBL/GenBank/DDBJ whole genome shotgun (WGS) entry which is preliminary data.</text>
</comment>
<dbReference type="PANTHER" id="PTHR23303:SF15">
    <property type="entry name" value="COLOSSIN-A"/>
    <property type="match status" value="1"/>
</dbReference>
<evidence type="ECO:0000256" key="1">
    <source>
        <dbReference type="ARBA" id="ARBA00004613"/>
    </source>
</evidence>
<feature type="compositionally biased region" description="Low complexity" evidence="4">
    <location>
        <begin position="1254"/>
        <end position="1273"/>
    </location>
</feature>
<feature type="domain" description="GEVED" evidence="6">
    <location>
        <begin position="2947"/>
        <end position="3022"/>
    </location>
</feature>
<evidence type="ECO:0000313" key="7">
    <source>
        <dbReference type="EMBL" id="MBB5039544.1"/>
    </source>
</evidence>
<dbReference type="Pfam" id="PF17210">
    <property type="entry name" value="SdrD_B"/>
    <property type="match status" value="3"/>
</dbReference>
<feature type="domain" description="SD-repeat containing protein B" evidence="5">
    <location>
        <begin position="771"/>
        <end position="871"/>
    </location>
</feature>
<evidence type="ECO:0000256" key="4">
    <source>
        <dbReference type="SAM" id="MobiDB-lite"/>
    </source>
</evidence>
<protein>
    <submittedName>
        <fullName evidence="7">Uncharacterized protein</fullName>
    </submittedName>
</protein>
<keyword evidence="2" id="KW-0964">Secreted</keyword>
<dbReference type="GO" id="GO:0005509">
    <property type="term" value="F:calcium ion binding"/>
    <property type="evidence" value="ECO:0007669"/>
    <property type="project" value="InterPro"/>
</dbReference>
<feature type="domain" description="GEVED" evidence="6">
    <location>
        <begin position="1803"/>
        <end position="1883"/>
    </location>
</feature>
<dbReference type="Gene3D" id="2.130.10.10">
    <property type="entry name" value="YVTN repeat-like/Quinoprotein amine dehydrogenase"/>
    <property type="match status" value="1"/>
</dbReference>
<sequence>MFLSLLVIAGGLQGQTSDFGDYSSFLSASSTRNATLRLGATVDAETAATVNATASGDDVTGGDDEDGVTFPATLMQGAASSLTINVTNTRGSTAYLNVWIDFNNNGVLTDTGEQVATNTTISNGTSNLNRTVNFTVPTTAFAGNIALRVRLTSISSPGPGGADGIGEVEDHLMTITPGFALVVVNYNNNTISRFSGANGAHLSTWTPTGLSAPNYGYRLSDNTFLVANGSSNTITKYNPFTGAYLGTLVSSGSGLNFPYQMAVGPDGSVFIANQNADNVLRFNQTTGAVMSTVLTTNNPAGLVFDSTGQMYVTQNISGGKLLLYSSAGVLQSTIATWPSGESPRGLAWGPDGRLYVNVSTSTTGRVDAVEFPTRTRTTFVTLDAGSNPYTGIKWGPDGNLYVVDYGEDELHVFSSTGAAVRTITTSLSGPHAIAFTDLAAGSTQDFGDYSGFGSASSTWNTTLRLGNENDTEAAPRLSDSANGDDIDDIDDEEGVTLQETMPAGSVGSVVVKRLNTSGAVAYLNGWIDFNRNGVLTDSGEQIIVNQTVATGTNGINQAYSFNVPSGASLGEAGARFRLTSTSNPGPVGASGNGEVEDYLVTLTAAILDFGDHSSLPSAGSTVNSNLRLGTLVDSEASAVTNATATADDTTGTDDEDGVTVPTSVQQGTAGSLSAVVSNATGSTAFLNAWIDWNNNGSLTDAGEQIASNTTISTGLTNTTRTLNFTVPSTAAVGQVAVRVRLTSVSSPGPDGNDGTGEVEDYTLTLSPNLGLGNLVWNDANDNGLFDAGESGINNVQVELWSPGQDNLIGGTGVNADTKLATTVTAGGGVYGFTGLTAGRYFVKVPTPPLSRSSSVVDSTDNGQDLDNDGAQPGGSATSAYSGVVQLAVGAEPGSTGGGNVDNTIDFGFVANVGSPFVCDNRFYIMQNAETSAGSGIWDTTLYYIGTGQTLEPIFIFSGKKLNGLAAYGGYLYCVDQNGNHLYRVNSLGTLVDMGVIDGLPSPGSSGQWSGATALTTGQMILNLFSNSTTTLYTIDLGSASLVGSGVVCKYASTGLPVTGNFGDIVWDPLSTKIYGYNTVDTAQLGLFEINASTGVCTRVAAATVSSFGSMVIDANGLAYGYGSQGSSGVQDTLYVFNRTNGILNGSLTAVGTGPSVSNSDGAACPGAAPSMKLGNLVWYDVDDDGIKDSGEVGINGVQVRLFLGGEDPLTAAPAATVTTAGGGLFSFENLSPGQYFLYIPTPPAAYPLSSTVTDTADNGQDGDDNGIQTQQGQPVRSPLISLVAGTEPTTDGDTDSNTDLTIDFGFRSCSAINVSGTPGSATVGKFFTHTFGAVGGSAPYTWSVVSGTLPAGLLLSEGGVLSGTPTTSNGSGISVTVRATDAVGCRGDMSVTLVVLPNLDFGDYTAFPSASSVANTTLRIGLLTDAEATATTNTTATGDDVTGSDDEDGVVVPALLEQGKASSITVMVTNSTGSSALLNAWVDFNRNGSLNDAGEQIATNVSVANGSANVARVLNFTVPVSASLGASALRVRLTSVSSPGTDGTDGNGEVEDHAVMISPPLLDFGDYASFAQASNTASMNLRLGSAVDAEPAATLNSIATGDDTTGSDDEDAVTFPAMTAGQPVTLSVPVTNLTGSTAFLNAWIDFNNDGDLLDAGEQIVSILTVSNGSNNLSLSLDFTVPTNAVTAATNIGARFRLTSASAPGPTGDSGVGEVEDYAVVILAPITDFGDWDRGVTVSNTADSRLRLGASVDAEYAATTNAAATGDDVTGVDDEDGVTFPALIAGAPVTINIVRTNTTGAVGYLNAWMDFNNNGSFTDSGEQVLTNSSLASNTVDGVQNLSLTIPANAVTGTAIGARFRISQLASPGTGGAGGTGEVEDYVVTIDAPTTDFGDFSLFGSASSNRLAGLRLGAVIDTEYSATVNAAATGDDSTGADDEDGVAFSSMIAGAPAVMTATVTNTTGAVAYINAWIDFNGNGVVTDAGEQVITNAVVNAGVTDAVMNLNYSVPATSLTGVNLGSRVRLTDVSGAVSVGSVGNGEVEDGVVMVAAPTTDFGDYSGFADASQGVSPSLRMGLTIDAEFASTRDGTATGDDVTGADDEDGVTLPAFTAGGPVAASVLVTNTTGALGYLNAWVDFNNNGLLTDPGEQVASNINVVTGTSNGTIPINFTVPANAITGVKVGVRFRLSAPLSPGPVGANLAVGELEDYAVTIAPPTTDFGDYASFLPASSTVETTLKMGALVDAEFAGSTNAAATGDDTTGSDDEDGVTLPAIAAGGTYTIPVVITNNRGSSAFLNAWADFNNNGSLTDAGEQIATNVVVANGSNNVTFNLTGTVPLSATTGVNVGLRFRLTSVSSPNAVGTAGAGEVEDYVSNIIAPTHDFGDWSGLGDASNGMSNNLKLGALVDAEIVSNRNATATGDDTVGVDDEDGVVLPSMTAGETVVIPLTVTNTTGSGAFLNAWIDLNNNGVLTDAGEQFLVNRAVVTGSNGSVINLNLAIPPTAATGTPLGLRFRLTTTASPGVTGSAGGVGEVEDYVVTIQAPTTDFGDYSGLASAVSTRDTNLRLGALTDAEFLVISNAAANADDLAGEDDEDGAIIPLLMAGAPATIPVQVTNNRGVPAYLNAWIDYNADQDVLDAGEQIATNIVIPTGTTNAIQNLTFTVPAGAVTTTTLGVRFRLTDVQSPAPVGAAGVGEVEDYVVLISVPPSDFGDWSGAGDAFSTVNEGLRLGYLTDTEYVSTLNATATGDDNTGADDEDGATLPAFVAGAPATIPVVVTNLFRDNAYLNVWMDFNNNGNFTDAGEQVATNVLFVTGQSNITHNVALTVPATAVTGSTIGIRVRLTDVSNAASTGAAGFGEVEDYTTTIAVPTTDFGDWDGAADASSIASSNLRLGALADTEYVSTRNSAATGDDATGSDDEDGVTVPSSLNQGASGTITAMLTNNLGASAYLNAWVDFNGNGSFADAGEQIATNTLISTGSNGLVRNLDFTTPAAAKPGLRGVRVRLTNVQNPGPTGAAGTGEVEDTLVRVNCPTLTMTPATLAVPVVGMTYEQGISITGGAAPYTFNLMLGALPAGITLSPAGVLQGKATNTTPASFTLLATDANGCLLTREYSLAPVCPAIVVGPTTLPAPVVGSAYSQSITATGGTAGYTFALASGTLPTGLALATDTGLISGTTTQAGAVSFVVRVTDLYGCVATQSYTVTPTCPAITLTPSSLPAPVTGVFYNQSVSASGGVAGYTYTLSSGALPQGLSLGNGGVISGTPVSISSSTFIVRVVDSRGCTGTRAFALTPVCPAVVVQTTSLPLGYLGTAYNVTLSAGSGTAPYQWSVTSGSLPAGLTLSPEGLLSGVPTAQTGSTFTVQARDANGCVATRSLSFVMGGLSLGNRVWLDNNNNGLLEAGENGVPGATVQLFRPGTDNAIGGTGGAADTQVGSSLTTLANGAYSFTNLPPGNYYVKVTPPVGYTHSGGVPATSDNNVDGNNDGAQPGGVGTALFSPIIALQPGSESVADGDLDADTNYTVDFGLWAPLAIGNRVFMDINGDGRMNPNEGIEYAYVQIFKAGADVNVDEAVSATISDEGGRYLLTDLNPGSYFLHLAAIQFEYGGVLQWATPLSEVSSGDDNLGQKLLYNNSPVTNGASTAVFTIVPGQLAAGTAESGADGMADDEGLDANTDLTFDLGLECLDCSSFNLAMRESAPPPVETVVLETDLSAGVTTFASWEEVYGLGDQGGPMDNPDADLYPNLLEYALGTDPASGASGAGRFKLETQPATGAVDVVVTLPMSGRRDIKLTLEVSEDAKTWSAVGVSPEGSFNSQGEQTLRYAQVDNRLFAGAARGLVRLKVSLDANLDGQAEAAAVTPGWMFSRETLGKGTRSFSMPLQQPELYAGLVNEAVGDRSLRLKTLSGIALEAAAVLEVLDGPHGGDQFAVTQVDGDRVTVAAPLPAGMQGARVALRAVWSLDALLPVDLFAQGSSVDTTDRVLRYDAVSHDFVPVLPGAAGWTEALGQTVTLGHDEAVLVQVRAQDVSVVVAGQVPVITSALRPESGARFIGSQRVVDTTLVELGLTADAGFPMAAEPAVATRIRLLMSDADRAQSGYDNLYLQMSPTGASWLREGDTAAADLGQEKLLEPFRGFFLVQP</sequence>
<dbReference type="InterPro" id="IPR013783">
    <property type="entry name" value="Ig-like_fold"/>
</dbReference>
<dbReference type="Pfam" id="PF20009">
    <property type="entry name" value="GEVED"/>
    <property type="match status" value="13"/>
</dbReference>
<feature type="region of interest" description="Disordered" evidence="4">
    <location>
        <begin position="1254"/>
        <end position="1275"/>
    </location>
</feature>
<feature type="domain" description="GEVED" evidence="6">
    <location>
        <begin position="522"/>
        <end position="601"/>
    </location>
</feature>
<feature type="domain" description="GEVED" evidence="6">
    <location>
        <begin position="1640"/>
        <end position="1719"/>
    </location>
</feature>
<dbReference type="RefSeq" id="WP_184211425.1">
    <property type="nucleotide sequence ID" value="NZ_JACHIF010000009.1"/>
</dbReference>
<dbReference type="InterPro" id="IPR051417">
    <property type="entry name" value="SDr/BOS_complex"/>
</dbReference>
<gene>
    <name evidence="7" type="ORF">HNQ64_003819</name>
</gene>
<name>A0A7W8DR73_9BACT</name>
<dbReference type="Pfam" id="PF05345">
    <property type="entry name" value="He_PIG"/>
    <property type="match status" value="5"/>
</dbReference>
<feature type="region of interest" description="Disordered" evidence="4">
    <location>
        <begin position="2902"/>
        <end position="2927"/>
    </location>
</feature>